<evidence type="ECO:0000259" key="1">
    <source>
        <dbReference type="Pfam" id="PF16457"/>
    </source>
</evidence>
<dbReference type="InterPro" id="IPR001849">
    <property type="entry name" value="PH_domain"/>
</dbReference>
<evidence type="ECO:0000313" key="3">
    <source>
        <dbReference type="WBParaSite" id="Minc3s02506g30375"/>
    </source>
</evidence>
<sequence>MQIWHTYILSIDSIKEVRVGWNSELLRLTKPIVSPEIDEECAFSIIHGDEHECLDLIALNASDANIWITGLIALASEGVPSIRGRDVSGSLYSSPANLREIWLSSSFKEIDQDIKGYISTAHINAYTMIIHQDSHENLKITMVL</sequence>
<protein>
    <submittedName>
        <fullName evidence="3">PH domain-containing protein</fullName>
    </submittedName>
</protein>
<dbReference type="SUPFAM" id="SSF50729">
    <property type="entry name" value="PH domain-like"/>
    <property type="match status" value="1"/>
</dbReference>
<dbReference type="Gene3D" id="2.30.29.30">
    <property type="entry name" value="Pleckstrin-homology domain (PH domain)/Phosphotyrosine-binding domain (PTB)"/>
    <property type="match status" value="1"/>
</dbReference>
<dbReference type="Pfam" id="PF16457">
    <property type="entry name" value="PH_12"/>
    <property type="match status" value="1"/>
</dbReference>
<accession>A0A914MYP3</accession>
<reference evidence="3" key="1">
    <citation type="submission" date="2022-11" db="UniProtKB">
        <authorList>
            <consortium name="WormBaseParasite"/>
        </authorList>
    </citation>
    <scope>IDENTIFICATION</scope>
</reference>
<feature type="domain" description="PH" evidence="1">
    <location>
        <begin position="9"/>
        <end position="74"/>
    </location>
</feature>
<evidence type="ECO:0000313" key="2">
    <source>
        <dbReference type="Proteomes" id="UP000887563"/>
    </source>
</evidence>
<dbReference type="AlphaFoldDB" id="A0A914MYP3"/>
<proteinExistence type="predicted"/>
<organism evidence="2 3">
    <name type="scientific">Meloidogyne incognita</name>
    <name type="common">Southern root-knot nematode worm</name>
    <name type="synonym">Oxyuris incognita</name>
    <dbReference type="NCBI Taxonomy" id="6306"/>
    <lineage>
        <taxon>Eukaryota</taxon>
        <taxon>Metazoa</taxon>
        <taxon>Ecdysozoa</taxon>
        <taxon>Nematoda</taxon>
        <taxon>Chromadorea</taxon>
        <taxon>Rhabditida</taxon>
        <taxon>Tylenchina</taxon>
        <taxon>Tylenchomorpha</taxon>
        <taxon>Tylenchoidea</taxon>
        <taxon>Meloidogynidae</taxon>
        <taxon>Meloidogyninae</taxon>
        <taxon>Meloidogyne</taxon>
        <taxon>Meloidogyne incognita group</taxon>
    </lineage>
</organism>
<keyword evidence="2" id="KW-1185">Reference proteome</keyword>
<dbReference type="Proteomes" id="UP000887563">
    <property type="component" value="Unplaced"/>
</dbReference>
<dbReference type="InterPro" id="IPR011993">
    <property type="entry name" value="PH-like_dom_sf"/>
</dbReference>
<name>A0A914MYP3_MELIC</name>
<dbReference type="WBParaSite" id="Minc3s02506g30375">
    <property type="protein sequence ID" value="Minc3s02506g30375"/>
    <property type="gene ID" value="Minc3s02506g30375"/>
</dbReference>